<dbReference type="InterPro" id="IPR006059">
    <property type="entry name" value="SBP"/>
</dbReference>
<evidence type="ECO:0000313" key="5">
    <source>
        <dbReference type="Proteomes" id="UP000587760"/>
    </source>
</evidence>
<proteinExistence type="inferred from homology"/>
<dbReference type="PANTHER" id="PTHR43649:SF32">
    <property type="entry name" value="SUGAR BINDING SECRETED PROTEIN"/>
    <property type="match status" value="1"/>
</dbReference>
<keyword evidence="4" id="KW-0813">Transport</keyword>
<dbReference type="Gene3D" id="3.40.190.10">
    <property type="entry name" value="Periplasmic binding protein-like II"/>
    <property type="match status" value="1"/>
</dbReference>
<dbReference type="AlphaFoldDB" id="A0A841RAC6"/>
<comment type="subcellular location">
    <subcellularLocation>
        <location evidence="1">Periplasm</location>
    </subcellularLocation>
</comment>
<protein>
    <submittedName>
        <fullName evidence="4">Multiple sugar transport system substrate-binding protein</fullName>
    </submittedName>
</protein>
<organism evidence="4 5">
    <name type="scientific">Spirochaeta isovalerica</name>
    <dbReference type="NCBI Taxonomy" id="150"/>
    <lineage>
        <taxon>Bacteria</taxon>
        <taxon>Pseudomonadati</taxon>
        <taxon>Spirochaetota</taxon>
        <taxon>Spirochaetia</taxon>
        <taxon>Spirochaetales</taxon>
        <taxon>Spirochaetaceae</taxon>
        <taxon>Spirochaeta</taxon>
    </lineage>
</organism>
<evidence type="ECO:0000256" key="3">
    <source>
        <dbReference type="SAM" id="SignalP"/>
    </source>
</evidence>
<keyword evidence="5" id="KW-1185">Reference proteome</keyword>
<dbReference type="EMBL" id="JACHGJ010000004">
    <property type="protein sequence ID" value="MBB6480875.1"/>
    <property type="molecule type" value="Genomic_DNA"/>
</dbReference>
<dbReference type="Proteomes" id="UP000587760">
    <property type="component" value="Unassembled WGS sequence"/>
</dbReference>
<dbReference type="RefSeq" id="WP_184747131.1">
    <property type="nucleotide sequence ID" value="NZ_JACHGJ010000004.1"/>
</dbReference>
<keyword evidence="3" id="KW-0732">Signal</keyword>
<keyword evidence="4" id="KW-0762">Sugar transport</keyword>
<dbReference type="SUPFAM" id="SSF53850">
    <property type="entry name" value="Periplasmic binding protein-like II"/>
    <property type="match status" value="1"/>
</dbReference>
<evidence type="ECO:0000313" key="4">
    <source>
        <dbReference type="EMBL" id="MBB6480875.1"/>
    </source>
</evidence>
<sequence length="427" mass="46462">MKKSFIPAVLIFMFLPLSFLMANGQQGDAENPNVITIGVFDELEDAYGAIIASDDFKAKFPDVTVKLSKMDWDGHHERLVSVIAAGAGANDIEVIDEGFIGQFVTGGGFTDLSQAPYTGEADVKKLAPFAAANARTEDNALIALPVDIAPAVMFYRKEMAEKSGYDFDRMASWDEYLEAGSVVTKDTDNDGSADQWMLSSAQELALVSINNGIGCWIDDKGQLLQPKEKFTNILGMVAKMDEMGIHADYEAWTEPWEAGYSSGSFATSLMGAWFAGALKGWMASDQVGEWRVGYIPGGSYINMGGSFMGIPESVNEEKKPLAYDILKYICTNQDAQMSTLDMIGSFPALVSCFDDPRMAGGDEYFGGQEVKLIYADVAKHIPAVSSGEYDQMARGFWQSAVNGVVAGEYTPEEAYQYVVDNLKASMD</sequence>
<evidence type="ECO:0000256" key="2">
    <source>
        <dbReference type="ARBA" id="ARBA00008520"/>
    </source>
</evidence>
<feature type="signal peptide" evidence="3">
    <location>
        <begin position="1"/>
        <end position="22"/>
    </location>
</feature>
<name>A0A841RAC6_9SPIO</name>
<comment type="caution">
    <text evidence="4">The sequence shown here is derived from an EMBL/GenBank/DDBJ whole genome shotgun (WGS) entry which is preliminary data.</text>
</comment>
<dbReference type="InterPro" id="IPR050490">
    <property type="entry name" value="Bact_solute-bd_prot1"/>
</dbReference>
<accession>A0A841RAC6</accession>
<reference evidence="4 5" key="1">
    <citation type="submission" date="2020-08" db="EMBL/GenBank/DDBJ databases">
        <title>Genomic Encyclopedia of Type Strains, Phase IV (KMG-IV): sequencing the most valuable type-strain genomes for metagenomic binning, comparative biology and taxonomic classification.</title>
        <authorList>
            <person name="Goeker M."/>
        </authorList>
    </citation>
    <scope>NUCLEOTIDE SEQUENCE [LARGE SCALE GENOMIC DNA]</scope>
    <source>
        <strain evidence="4 5">DSM 2461</strain>
    </source>
</reference>
<feature type="chain" id="PRO_5032553353" evidence="3">
    <location>
        <begin position="23"/>
        <end position="427"/>
    </location>
</feature>
<comment type="similarity">
    <text evidence="2">Belongs to the bacterial solute-binding protein 1 family.</text>
</comment>
<dbReference type="GO" id="GO:0042597">
    <property type="term" value="C:periplasmic space"/>
    <property type="evidence" value="ECO:0007669"/>
    <property type="project" value="UniProtKB-SubCell"/>
</dbReference>
<gene>
    <name evidence="4" type="ORF">HNR50_002548</name>
</gene>
<dbReference type="PANTHER" id="PTHR43649">
    <property type="entry name" value="ARABINOSE-BINDING PROTEIN-RELATED"/>
    <property type="match status" value="1"/>
</dbReference>
<dbReference type="Pfam" id="PF13416">
    <property type="entry name" value="SBP_bac_8"/>
    <property type="match status" value="1"/>
</dbReference>
<evidence type="ECO:0000256" key="1">
    <source>
        <dbReference type="ARBA" id="ARBA00004418"/>
    </source>
</evidence>